<dbReference type="InterPro" id="IPR029058">
    <property type="entry name" value="AB_hydrolase_fold"/>
</dbReference>
<dbReference type="SUPFAM" id="SSF53474">
    <property type="entry name" value="alpha/beta-Hydrolases"/>
    <property type="match status" value="1"/>
</dbReference>
<dbReference type="EMBL" id="JAKGSI010000001">
    <property type="protein sequence ID" value="MCF4005789.1"/>
    <property type="molecule type" value="Genomic_DNA"/>
</dbReference>
<accession>A0A9X1QQN2</accession>
<name>A0A9X1QQN2_9CORY</name>
<dbReference type="PANTHER" id="PTHR48098:SF1">
    <property type="entry name" value="DIACYLGLYCEROL ACYLTRANSFERASE_MYCOLYLTRANSFERASE AG85A"/>
    <property type="match status" value="1"/>
</dbReference>
<dbReference type="InterPro" id="IPR050583">
    <property type="entry name" value="Mycobacterial_A85_antigen"/>
</dbReference>
<evidence type="ECO:0000256" key="1">
    <source>
        <dbReference type="SAM" id="SignalP"/>
    </source>
</evidence>
<keyword evidence="1" id="KW-0732">Signal</keyword>
<sequence>MSIVSRWAAPAAAVMVTAATALGVMSVAPAGAVSTVSAQDVAGDTALAQITKNSKPVTETSPYWRKAVNDEDPRTEEVLAYSPSMDRQVPLAILRAENPNAPTLYLLNGGDGGEGGANWIQQSDVLDFYKDKGLNVVIPMAGKFSYYTDWVEPNENLGGKQMWETFLTKELPGPIENYLGANGNRAIAGMSMSATSSILLAEHNPGFYGAVASYSGCAATSTPLPWYYLQQTLNRGKATPEQMWGPMGGDYSRYNDGLVNAEKLRGHEIYVSNGSGTAGTWDMPDSPRLADVPDNLKGISMAETMIVGGAIEGATNNCTHNLQAKLNSLNIPAHFQFNNKGTHSWGYWNDDLRHSWPTIQRGLGL</sequence>
<feature type="signal peptide" evidence="1">
    <location>
        <begin position="1"/>
        <end position="21"/>
    </location>
</feature>
<dbReference type="Proteomes" id="UP001139336">
    <property type="component" value="Unassembled WGS sequence"/>
</dbReference>
<dbReference type="RefSeq" id="WP_236117590.1">
    <property type="nucleotide sequence ID" value="NZ_JAKGSI010000001.1"/>
</dbReference>
<proteinExistence type="predicted"/>
<dbReference type="GO" id="GO:0016747">
    <property type="term" value="F:acyltransferase activity, transferring groups other than amino-acyl groups"/>
    <property type="evidence" value="ECO:0007669"/>
    <property type="project" value="TreeGrafter"/>
</dbReference>
<evidence type="ECO:0000313" key="3">
    <source>
        <dbReference type="Proteomes" id="UP001139336"/>
    </source>
</evidence>
<organism evidence="2 3">
    <name type="scientific">Corynebacterium uropygiale</name>
    <dbReference type="NCBI Taxonomy" id="1775911"/>
    <lineage>
        <taxon>Bacteria</taxon>
        <taxon>Bacillati</taxon>
        <taxon>Actinomycetota</taxon>
        <taxon>Actinomycetes</taxon>
        <taxon>Mycobacteriales</taxon>
        <taxon>Corynebacteriaceae</taxon>
        <taxon>Corynebacterium</taxon>
    </lineage>
</organism>
<evidence type="ECO:0000313" key="2">
    <source>
        <dbReference type="EMBL" id="MCF4005789.1"/>
    </source>
</evidence>
<reference evidence="2" key="1">
    <citation type="submission" date="2022-01" db="EMBL/GenBank/DDBJ databases">
        <title>Corynebacterium sp. nov isolated from isolated from the feces of the greater white-fronted geese (Anser albifrons) at Poyang Lake, PR China.</title>
        <authorList>
            <person name="Liu Q."/>
        </authorList>
    </citation>
    <scope>NUCLEOTIDE SEQUENCE</scope>
    <source>
        <strain evidence="2">JCM 32435</strain>
    </source>
</reference>
<dbReference type="AlphaFoldDB" id="A0A9X1QQN2"/>
<dbReference type="InterPro" id="IPR000801">
    <property type="entry name" value="Esterase-like"/>
</dbReference>
<dbReference type="Gene3D" id="3.40.50.1820">
    <property type="entry name" value="alpha/beta hydrolase"/>
    <property type="match status" value="1"/>
</dbReference>
<dbReference type="Pfam" id="PF00756">
    <property type="entry name" value="Esterase"/>
    <property type="match status" value="1"/>
</dbReference>
<protein>
    <submittedName>
        <fullName evidence="2">Esterase family protein</fullName>
    </submittedName>
</protein>
<gene>
    <name evidence="2" type="ORF">L1O03_01170</name>
</gene>
<dbReference type="PANTHER" id="PTHR48098">
    <property type="entry name" value="ENTEROCHELIN ESTERASE-RELATED"/>
    <property type="match status" value="1"/>
</dbReference>
<keyword evidence="3" id="KW-1185">Reference proteome</keyword>
<comment type="caution">
    <text evidence="2">The sequence shown here is derived from an EMBL/GenBank/DDBJ whole genome shotgun (WGS) entry which is preliminary data.</text>
</comment>
<feature type="chain" id="PRO_5040862459" evidence="1">
    <location>
        <begin position="22"/>
        <end position="365"/>
    </location>
</feature>